<dbReference type="PROSITE" id="PS50070">
    <property type="entry name" value="KRINGLE_2"/>
    <property type="match status" value="1"/>
</dbReference>
<dbReference type="FunFam" id="2.40.20.10:FF:000025">
    <property type="entry name" value="Plasminogen"/>
    <property type="match status" value="1"/>
</dbReference>
<evidence type="ECO:0000259" key="10">
    <source>
        <dbReference type="PROSITE" id="PS50070"/>
    </source>
</evidence>
<dbReference type="InterPro" id="IPR013806">
    <property type="entry name" value="Kringle-like"/>
</dbReference>
<evidence type="ECO:0000313" key="11">
    <source>
        <dbReference type="Proteomes" id="UP000001554"/>
    </source>
</evidence>
<dbReference type="GO" id="GO:0001868">
    <property type="term" value="P:regulation of complement activation, lectin pathway"/>
    <property type="evidence" value="ECO:0007669"/>
    <property type="project" value="UniProtKB-ARBA"/>
</dbReference>
<dbReference type="InterPro" id="IPR051941">
    <property type="entry name" value="BG_Antigen-Binding_Lectin"/>
</dbReference>
<evidence type="ECO:0000256" key="1">
    <source>
        <dbReference type="ARBA" id="ARBA00002219"/>
    </source>
</evidence>
<comment type="subunit">
    <text evidence="3">Homotrimer.</text>
</comment>
<keyword evidence="6" id="KW-0430">Lectin</keyword>
<dbReference type="Pfam" id="PF22633">
    <property type="entry name" value="F5_F8_type_C_2"/>
    <property type="match status" value="1"/>
</dbReference>
<sequence>MASVYVNIAQGQLAFQTSSYAWYSGADRAVDGNTNGQWSARSCTHTHGQANPAWWVDLGHPHIVNRVVIYNRWDCCRERLNPFNIHIGDSAEVAANPKCGGDHRIGLSERFTSVLCQGMTGRYVGVRLPGSGSRILSMAEVQVFSNEEFCQAGNGASYRGTATRTRSGRTCQRWDSQTPHGHDRTPRNYPAGGLVNNYCRNPDNWYALWCYTTDPNSRWEYCDVPSC</sequence>
<keyword evidence="11" id="KW-1185">Reference proteome</keyword>
<dbReference type="PANTHER" id="PTHR45713:SF6">
    <property type="entry name" value="F5_8 TYPE C DOMAIN-CONTAINING PROTEIN"/>
    <property type="match status" value="1"/>
</dbReference>
<feature type="disulfide bond" evidence="9">
    <location>
        <begin position="171"/>
        <end position="210"/>
    </location>
</feature>
<accession>A0A9J7KT40</accession>
<feature type="disulfide bond" evidence="9">
    <location>
        <begin position="150"/>
        <end position="227"/>
    </location>
</feature>
<dbReference type="PANTHER" id="PTHR45713">
    <property type="entry name" value="FTP DOMAIN-CONTAINING PROTEIN"/>
    <property type="match status" value="1"/>
</dbReference>
<name>A0A9J7KT40_BRAFL</name>
<evidence type="ECO:0000256" key="9">
    <source>
        <dbReference type="PROSITE-ProRule" id="PRU00121"/>
    </source>
</evidence>
<dbReference type="GeneID" id="118411677"/>
<reference evidence="11" key="1">
    <citation type="journal article" date="2020" name="Nat. Ecol. Evol.">
        <title>Deeply conserved synteny resolves early events in vertebrate evolution.</title>
        <authorList>
            <person name="Simakov O."/>
            <person name="Marletaz F."/>
            <person name="Yue J.X."/>
            <person name="O'Connell B."/>
            <person name="Jenkins J."/>
            <person name="Brandt A."/>
            <person name="Calef R."/>
            <person name="Tung C.H."/>
            <person name="Huang T.K."/>
            <person name="Schmutz J."/>
            <person name="Satoh N."/>
            <person name="Yu J.K."/>
            <person name="Putnam N.H."/>
            <person name="Green R.E."/>
            <person name="Rokhsar D.S."/>
        </authorList>
    </citation>
    <scope>NUCLEOTIDE SEQUENCE [LARGE SCALE GENOMIC DNA]</scope>
    <source>
        <strain evidence="11">S238N-H82</strain>
    </source>
</reference>
<evidence type="ECO:0000256" key="2">
    <source>
        <dbReference type="ARBA" id="ARBA00010147"/>
    </source>
</evidence>
<evidence type="ECO:0000256" key="8">
    <source>
        <dbReference type="ARBA" id="ARBA00023157"/>
    </source>
</evidence>
<evidence type="ECO:0000256" key="4">
    <source>
        <dbReference type="ARBA" id="ARBA00022572"/>
    </source>
</evidence>
<evidence type="ECO:0000256" key="7">
    <source>
        <dbReference type="ARBA" id="ARBA00022837"/>
    </source>
</evidence>
<dbReference type="Gene3D" id="2.40.20.10">
    <property type="entry name" value="Plasminogen Kringle 4"/>
    <property type="match status" value="1"/>
</dbReference>
<gene>
    <name evidence="12" type="primary">LOC118411677</name>
</gene>
<reference evidence="12" key="2">
    <citation type="submission" date="2025-08" db="UniProtKB">
        <authorList>
            <consortium name="RefSeq"/>
        </authorList>
    </citation>
    <scope>IDENTIFICATION</scope>
    <source>
        <strain evidence="12">S238N-H82</strain>
        <tissue evidence="12">Testes</tissue>
    </source>
</reference>
<keyword evidence="8 9" id="KW-1015">Disulfide bond</keyword>
<dbReference type="RefSeq" id="XP_035670048.1">
    <property type="nucleotide sequence ID" value="XM_035814155.1"/>
</dbReference>
<dbReference type="PROSITE" id="PS00021">
    <property type="entry name" value="KRINGLE_1"/>
    <property type="match status" value="1"/>
</dbReference>
<evidence type="ECO:0000256" key="6">
    <source>
        <dbReference type="ARBA" id="ARBA00022734"/>
    </source>
</evidence>
<dbReference type="KEGG" id="bfo:118411677"/>
<proteinExistence type="inferred from homology"/>
<keyword evidence="7" id="KW-0106">Calcium</keyword>
<dbReference type="InterPro" id="IPR038178">
    <property type="entry name" value="Kringle_sf"/>
</dbReference>
<dbReference type="InterPro" id="IPR006585">
    <property type="entry name" value="FTP1"/>
</dbReference>
<dbReference type="GO" id="GO:0010185">
    <property type="term" value="P:regulation of cellular defense response"/>
    <property type="evidence" value="ECO:0007669"/>
    <property type="project" value="UniProtKB-ARBA"/>
</dbReference>
<dbReference type="SUPFAM" id="SSF57440">
    <property type="entry name" value="Kringle-like"/>
    <property type="match status" value="1"/>
</dbReference>
<dbReference type="SMART" id="SM00607">
    <property type="entry name" value="FTP"/>
    <property type="match status" value="1"/>
</dbReference>
<dbReference type="GO" id="GO:0046872">
    <property type="term" value="F:metal ion binding"/>
    <property type="evidence" value="ECO:0007669"/>
    <property type="project" value="UniProtKB-KW"/>
</dbReference>
<keyword evidence="5" id="KW-0479">Metal-binding</keyword>
<dbReference type="CDD" id="cd00108">
    <property type="entry name" value="KR"/>
    <property type="match status" value="1"/>
</dbReference>
<dbReference type="Proteomes" id="UP000001554">
    <property type="component" value="Chromosome 3"/>
</dbReference>
<dbReference type="OrthoDB" id="547680at2759"/>
<comment type="similarity">
    <text evidence="2">Belongs to the fucolectin family.</text>
</comment>
<comment type="function">
    <text evidence="1">Acts as a defensive agent. Recognizes blood group fucosylated oligosaccharides including A, B, H and Lewis B-type antigens. Does not recognize Lewis A antigen and has low affinity for monovalent haptens.</text>
</comment>
<dbReference type="Gene3D" id="2.60.120.260">
    <property type="entry name" value="Galactose-binding domain-like"/>
    <property type="match status" value="1"/>
</dbReference>
<evidence type="ECO:0000313" key="12">
    <source>
        <dbReference type="RefSeq" id="XP_035670048.1"/>
    </source>
</evidence>
<dbReference type="AlphaFoldDB" id="A0A9J7KT40"/>
<protein>
    <submittedName>
        <fullName evidence="12">Fucolectin-like</fullName>
    </submittedName>
</protein>
<dbReference type="SMART" id="SM00130">
    <property type="entry name" value="KR"/>
    <property type="match status" value="1"/>
</dbReference>
<organism evidence="11 12">
    <name type="scientific">Branchiostoma floridae</name>
    <name type="common">Florida lancelet</name>
    <name type="synonym">Amphioxus</name>
    <dbReference type="NCBI Taxonomy" id="7739"/>
    <lineage>
        <taxon>Eukaryota</taxon>
        <taxon>Metazoa</taxon>
        <taxon>Chordata</taxon>
        <taxon>Cephalochordata</taxon>
        <taxon>Leptocardii</taxon>
        <taxon>Amphioxiformes</taxon>
        <taxon>Branchiostomatidae</taxon>
        <taxon>Branchiostoma</taxon>
    </lineage>
</organism>
<dbReference type="InterPro" id="IPR018056">
    <property type="entry name" value="Kringle_CS"/>
</dbReference>
<evidence type="ECO:0000256" key="3">
    <source>
        <dbReference type="ARBA" id="ARBA00011233"/>
    </source>
</evidence>
<dbReference type="SUPFAM" id="SSF49785">
    <property type="entry name" value="Galactose-binding domain-like"/>
    <property type="match status" value="1"/>
</dbReference>
<keyword evidence="4 9" id="KW-0420">Kringle</keyword>
<feature type="domain" description="Kringle" evidence="10">
    <location>
        <begin position="149"/>
        <end position="227"/>
    </location>
</feature>
<evidence type="ECO:0000256" key="5">
    <source>
        <dbReference type="ARBA" id="ARBA00022723"/>
    </source>
</evidence>
<dbReference type="GO" id="GO:0042806">
    <property type="term" value="F:fucose binding"/>
    <property type="evidence" value="ECO:0007669"/>
    <property type="project" value="UniProtKB-ARBA"/>
</dbReference>
<feature type="disulfide bond" evidence="9">
    <location>
        <begin position="199"/>
        <end position="222"/>
    </location>
</feature>
<dbReference type="InterPro" id="IPR008979">
    <property type="entry name" value="Galactose-bd-like_sf"/>
</dbReference>
<dbReference type="OMA" id="HTRREAN"/>
<dbReference type="PRINTS" id="PR00018">
    <property type="entry name" value="KRINGLE"/>
</dbReference>
<dbReference type="Pfam" id="PF00051">
    <property type="entry name" value="Kringle"/>
    <property type="match status" value="1"/>
</dbReference>
<dbReference type="InterPro" id="IPR000001">
    <property type="entry name" value="Kringle"/>
</dbReference>